<dbReference type="Proteomes" id="UP000235916">
    <property type="component" value="Unassembled WGS sequence"/>
</dbReference>
<evidence type="ECO:0000313" key="3">
    <source>
        <dbReference type="Proteomes" id="UP000235916"/>
    </source>
</evidence>
<name>A0A2N8KWU5_9BURK</name>
<accession>A0A2N8KWU5</accession>
<dbReference type="GO" id="GO:0031179">
    <property type="term" value="P:peptide modification"/>
    <property type="evidence" value="ECO:0007669"/>
    <property type="project" value="InterPro"/>
</dbReference>
<evidence type="ECO:0000313" key="2">
    <source>
        <dbReference type="EMBL" id="PND37937.1"/>
    </source>
</evidence>
<feature type="binding site" evidence="1">
    <location>
        <position position="310"/>
    </location>
    <ligand>
        <name>Zn(2+)</name>
        <dbReference type="ChEBI" id="CHEBI:29105"/>
    </ligand>
</feature>
<dbReference type="AlphaFoldDB" id="A0A2N8KWU5"/>
<dbReference type="PRINTS" id="PR01955">
    <property type="entry name" value="LANCFRANKIA"/>
</dbReference>
<dbReference type="RefSeq" id="WP_102767856.1">
    <property type="nucleotide sequence ID" value="NZ_POSP01000003.1"/>
</dbReference>
<feature type="binding site" evidence="1">
    <location>
        <position position="260"/>
    </location>
    <ligand>
        <name>Zn(2+)</name>
        <dbReference type="ChEBI" id="CHEBI:29105"/>
    </ligand>
</feature>
<keyword evidence="1" id="KW-0479">Metal-binding</keyword>
<dbReference type="SUPFAM" id="SSF158745">
    <property type="entry name" value="LanC-like"/>
    <property type="match status" value="1"/>
</dbReference>
<dbReference type="GO" id="GO:0046872">
    <property type="term" value="F:metal ion binding"/>
    <property type="evidence" value="ECO:0007669"/>
    <property type="project" value="UniProtKB-KW"/>
</dbReference>
<keyword evidence="3" id="KW-1185">Reference proteome</keyword>
<comment type="caution">
    <text evidence="2">The sequence shown here is derived from an EMBL/GenBank/DDBJ whole genome shotgun (WGS) entry which is preliminary data.</text>
</comment>
<reference evidence="2 3" key="1">
    <citation type="submission" date="2018-01" db="EMBL/GenBank/DDBJ databases">
        <title>Draft genome sequence of Paucibacter aquatile CR182 isolated from freshwater of the Nakdong River.</title>
        <authorList>
            <person name="Choi A."/>
            <person name="Chung E.J."/>
        </authorList>
    </citation>
    <scope>NUCLEOTIDE SEQUENCE [LARGE SCALE GENOMIC DNA]</scope>
    <source>
        <strain evidence="2 3">CR182</strain>
    </source>
</reference>
<keyword evidence="1" id="KW-0862">Zinc</keyword>
<dbReference type="PRINTS" id="PR01950">
    <property type="entry name" value="LANCSUPER"/>
</dbReference>
<feature type="binding site" evidence="1">
    <location>
        <position position="309"/>
    </location>
    <ligand>
        <name>Zn(2+)</name>
        <dbReference type="ChEBI" id="CHEBI:29105"/>
    </ligand>
</feature>
<proteinExistence type="predicted"/>
<dbReference type="SMART" id="SM01260">
    <property type="entry name" value="LANC_like"/>
    <property type="match status" value="1"/>
</dbReference>
<gene>
    <name evidence="2" type="ORF">C1O66_10625</name>
</gene>
<dbReference type="InterPro" id="IPR007822">
    <property type="entry name" value="LANC-like"/>
</dbReference>
<dbReference type="Pfam" id="PF05147">
    <property type="entry name" value="LANC_like"/>
    <property type="match status" value="1"/>
</dbReference>
<dbReference type="EMBL" id="POSP01000003">
    <property type="protein sequence ID" value="PND37937.1"/>
    <property type="molecule type" value="Genomic_DNA"/>
</dbReference>
<sequence length="405" mass="43101">MPAAFQALRRAANEQLISNWRAMKPATSLSVGLAGALMYCFEDASSGDPDPQLQSLSKVLLEGLVDALACEPSAPSLYGGIVGVAWLFDNYRAQLHALNLSLDISAFLDEVDGLLLEGLCNTWMGPYDLTDGLAGLGLYGLGRGQQTGDFSIAAACLKQLVLMRRIVEGCPLWLIESRHILDENVVRQFPDGQLNLGLAHGIPGLVSFLANAVALGVEEPQTMELLENAVRILRKYRVADSEVSFPGWVGPDAPRRQAWCYGDPGVACALWLAAKATNDVALLDEVKSVVAKCSALPEALTGIADGSLCHGSAGFALLLHLLSINAGEPAWASSACYWVQRALDQFECHGLVRLVPSLPGRVDGHNVSLLSGTPGTVLALGTVFGRYSKRWCKFLGVASLACPAS</sequence>
<organism evidence="2 3">
    <name type="scientific">Kinneretia aquatilis</name>
    <dbReference type="NCBI Taxonomy" id="2070761"/>
    <lineage>
        <taxon>Bacteria</taxon>
        <taxon>Pseudomonadati</taxon>
        <taxon>Pseudomonadota</taxon>
        <taxon>Betaproteobacteria</taxon>
        <taxon>Burkholderiales</taxon>
        <taxon>Sphaerotilaceae</taxon>
        <taxon>Roseateles</taxon>
    </lineage>
</organism>
<dbReference type="Gene3D" id="1.50.10.20">
    <property type="match status" value="1"/>
</dbReference>
<evidence type="ECO:0000256" key="1">
    <source>
        <dbReference type="PIRSR" id="PIRSR607822-1"/>
    </source>
</evidence>
<evidence type="ECO:0008006" key="4">
    <source>
        <dbReference type="Google" id="ProtNLM"/>
    </source>
</evidence>
<protein>
    <recommendedName>
        <fullName evidence="4">Lantibiotic biosynthesis protein</fullName>
    </recommendedName>
</protein>
<dbReference type="OrthoDB" id="9148343at2"/>